<reference evidence="1 2" key="1">
    <citation type="submission" date="2018-03" db="EMBL/GenBank/DDBJ databases">
        <authorList>
            <person name="Keele B.F."/>
        </authorList>
    </citation>
    <scope>NUCLEOTIDE SEQUENCE [LARGE SCALE GENOMIC DNA]</scope>
    <source>
        <strain evidence="1 2">CeCT 8812</strain>
    </source>
</reference>
<gene>
    <name evidence="1" type="ORF">POI8812_02272</name>
</gene>
<dbReference type="Proteomes" id="UP000244932">
    <property type="component" value="Unassembled WGS sequence"/>
</dbReference>
<dbReference type="AlphaFoldDB" id="A0A2R8ACF6"/>
<proteinExistence type="predicted"/>
<keyword evidence="2" id="KW-1185">Reference proteome</keyword>
<sequence>MQFFPPLGGNYANTEHLIQSEKAIVSTLHKTGTGPVVSGETT</sequence>
<protein>
    <submittedName>
        <fullName evidence="1">Uncharacterized protein</fullName>
    </submittedName>
</protein>
<dbReference type="EMBL" id="OMKW01000003">
    <property type="protein sequence ID" value="SPF29946.1"/>
    <property type="molecule type" value="Genomic_DNA"/>
</dbReference>
<accession>A0A2R8ACF6</accession>
<evidence type="ECO:0000313" key="1">
    <source>
        <dbReference type="EMBL" id="SPF29946.1"/>
    </source>
</evidence>
<name>A0A2R8ACF6_9RHOB</name>
<evidence type="ECO:0000313" key="2">
    <source>
        <dbReference type="Proteomes" id="UP000244932"/>
    </source>
</evidence>
<organism evidence="1 2">
    <name type="scientific">Pontivivens insulae</name>
    <dbReference type="NCBI Taxonomy" id="1639689"/>
    <lineage>
        <taxon>Bacteria</taxon>
        <taxon>Pseudomonadati</taxon>
        <taxon>Pseudomonadota</taxon>
        <taxon>Alphaproteobacteria</taxon>
        <taxon>Rhodobacterales</taxon>
        <taxon>Paracoccaceae</taxon>
        <taxon>Pontivivens</taxon>
    </lineage>
</organism>